<dbReference type="InterPro" id="IPR036457">
    <property type="entry name" value="PPM-type-like_dom_sf"/>
</dbReference>
<dbReference type="PROSITE" id="PS51746">
    <property type="entry name" value="PPM_2"/>
    <property type="match status" value="1"/>
</dbReference>
<dbReference type="InterPro" id="IPR001932">
    <property type="entry name" value="PPM-type_phosphatase-like_dom"/>
</dbReference>
<reference evidence="3" key="1">
    <citation type="submission" date="2017-05" db="EMBL/GenBank/DDBJ databases">
        <authorList>
            <person name="Sung H."/>
        </authorList>
    </citation>
    <scope>NUCLEOTIDE SEQUENCE [LARGE SCALE GENOMIC DNA]</scope>
    <source>
        <strain evidence="3">AR23208</strain>
    </source>
</reference>
<sequence>MLYAARTHIGLVRQLNEDCYAVAADLTPFGVAVLADGMGGHLAGEVASSLAIETLLTHIKEAPQDLESHDVSDLLIDAMQHANRAVHEHASTSKDFSGMGTTLVAALVSGQEVFLGHIGDSRAYLWQSGELIQLTDDHTLVFELYKNGQITEEEASVHPQRNIVLRAVGTDESVQADLYHRTWAAGDILLLCSDGLTDMISRDAMVEIMARESALETKVDALIDGALAAGGHDNITVVAVQNLSGRGDAL</sequence>
<dbReference type="Proteomes" id="UP000195437">
    <property type="component" value="Chromosome"/>
</dbReference>
<dbReference type="NCBIfam" id="NF033484">
    <property type="entry name" value="Stp1_PP2C_phos"/>
    <property type="match status" value="1"/>
</dbReference>
<dbReference type="EMBL" id="CP021434">
    <property type="protein sequence ID" value="ARU63937.1"/>
    <property type="molecule type" value="Genomic_DNA"/>
</dbReference>
<dbReference type="GO" id="GO:0004722">
    <property type="term" value="F:protein serine/threonine phosphatase activity"/>
    <property type="evidence" value="ECO:0007669"/>
    <property type="project" value="InterPro"/>
</dbReference>
<organism evidence="2 3">
    <name type="scientific">Tumebacillus avium</name>
    <dbReference type="NCBI Taxonomy" id="1903704"/>
    <lineage>
        <taxon>Bacteria</taxon>
        <taxon>Bacillati</taxon>
        <taxon>Bacillota</taxon>
        <taxon>Bacilli</taxon>
        <taxon>Bacillales</taxon>
        <taxon>Alicyclobacillaceae</taxon>
        <taxon>Tumebacillus</taxon>
    </lineage>
</organism>
<gene>
    <name evidence="2" type="ORF">CBW65_16490</name>
</gene>
<dbReference type="PANTHER" id="PTHR47992">
    <property type="entry name" value="PROTEIN PHOSPHATASE"/>
    <property type="match status" value="1"/>
</dbReference>
<proteinExistence type="predicted"/>
<dbReference type="KEGG" id="tum:CBW65_16490"/>
<dbReference type="InterPro" id="IPR015655">
    <property type="entry name" value="PP2C"/>
</dbReference>
<keyword evidence="3" id="KW-1185">Reference proteome</keyword>
<dbReference type="CDD" id="cd00143">
    <property type="entry name" value="PP2Cc"/>
    <property type="match status" value="1"/>
</dbReference>
<dbReference type="AlphaFoldDB" id="A0A1Y0ITZ3"/>
<dbReference type="Pfam" id="PF13672">
    <property type="entry name" value="PP2C_2"/>
    <property type="match status" value="1"/>
</dbReference>
<evidence type="ECO:0000259" key="1">
    <source>
        <dbReference type="PROSITE" id="PS51746"/>
    </source>
</evidence>
<dbReference type="SMART" id="SM00332">
    <property type="entry name" value="PP2Cc"/>
    <property type="match status" value="1"/>
</dbReference>
<name>A0A1Y0ITZ3_9BACL</name>
<dbReference type="SMART" id="SM00331">
    <property type="entry name" value="PP2C_SIG"/>
    <property type="match status" value="1"/>
</dbReference>
<dbReference type="Gene3D" id="3.60.40.10">
    <property type="entry name" value="PPM-type phosphatase domain"/>
    <property type="match status" value="1"/>
</dbReference>
<protein>
    <submittedName>
        <fullName evidence="2">Serine/threonine protein phosphatase</fullName>
    </submittedName>
</protein>
<feature type="domain" description="PPM-type phosphatase" evidence="1">
    <location>
        <begin position="2"/>
        <end position="242"/>
    </location>
</feature>
<dbReference type="OrthoDB" id="9801841at2"/>
<dbReference type="SUPFAM" id="SSF81606">
    <property type="entry name" value="PP2C-like"/>
    <property type="match status" value="1"/>
</dbReference>
<evidence type="ECO:0000313" key="3">
    <source>
        <dbReference type="Proteomes" id="UP000195437"/>
    </source>
</evidence>
<evidence type="ECO:0000313" key="2">
    <source>
        <dbReference type="EMBL" id="ARU63937.1"/>
    </source>
</evidence>
<accession>A0A1Y0ITZ3</accession>